<accession>A0A3M2LMU3</accession>
<evidence type="ECO:0000313" key="2">
    <source>
        <dbReference type="EMBL" id="RMI38759.1"/>
    </source>
</evidence>
<reference evidence="2 3" key="1">
    <citation type="submission" date="2018-10" db="EMBL/GenBank/DDBJ databases">
        <title>Isolation, diversity and antifungal activity of actinobacteria from wheat.</title>
        <authorList>
            <person name="Han C."/>
        </authorList>
    </citation>
    <scope>NUCLEOTIDE SEQUENCE [LARGE SCALE GENOMIC DNA]</scope>
    <source>
        <strain evidence="2 3">NEAU-YY642</strain>
    </source>
</reference>
<gene>
    <name evidence="2" type="ORF">EBN88_16335</name>
</gene>
<sequence>MTTRARINIPGSRPIPPIVVRETVDEEAARSAAPPPLPTRNKPAPGPRPDGRGASGRQADGPTGG</sequence>
<name>A0A3M2LMU3_9ACTN</name>
<dbReference type="EMBL" id="RFFJ01000085">
    <property type="protein sequence ID" value="RMI38759.1"/>
    <property type="molecule type" value="Genomic_DNA"/>
</dbReference>
<dbReference type="Proteomes" id="UP000278673">
    <property type="component" value="Unassembled WGS sequence"/>
</dbReference>
<organism evidence="2 3">
    <name type="scientific">Streptomyces triticirhizae</name>
    <dbReference type="NCBI Taxonomy" id="2483353"/>
    <lineage>
        <taxon>Bacteria</taxon>
        <taxon>Bacillati</taxon>
        <taxon>Actinomycetota</taxon>
        <taxon>Actinomycetes</taxon>
        <taxon>Kitasatosporales</taxon>
        <taxon>Streptomycetaceae</taxon>
        <taxon>Streptomyces</taxon>
    </lineage>
</organism>
<proteinExistence type="predicted"/>
<protein>
    <submittedName>
        <fullName evidence="2">Uncharacterized protein</fullName>
    </submittedName>
</protein>
<keyword evidence="3" id="KW-1185">Reference proteome</keyword>
<feature type="compositionally biased region" description="Pro residues" evidence="1">
    <location>
        <begin position="33"/>
        <end position="48"/>
    </location>
</feature>
<evidence type="ECO:0000313" key="3">
    <source>
        <dbReference type="Proteomes" id="UP000278673"/>
    </source>
</evidence>
<dbReference type="AlphaFoldDB" id="A0A3M2LMU3"/>
<evidence type="ECO:0000256" key="1">
    <source>
        <dbReference type="SAM" id="MobiDB-lite"/>
    </source>
</evidence>
<comment type="caution">
    <text evidence="2">The sequence shown here is derived from an EMBL/GenBank/DDBJ whole genome shotgun (WGS) entry which is preliminary data.</text>
</comment>
<feature type="non-terminal residue" evidence="2">
    <location>
        <position position="65"/>
    </location>
</feature>
<feature type="region of interest" description="Disordered" evidence="1">
    <location>
        <begin position="1"/>
        <end position="65"/>
    </location>
</feature>